<dbReference type="Pfam" id="PF01094">
    <property type="entry name" value="ANF_receptor"/>
    <property type="match status" value="2"/>
</dbReference>
<keyword evidence="3" id="KW-1133">Transmembrane helix</keyword>
<dbReference type="Gene3D" id="3.40.190.10">
    <property type="entry name" value="Periplasmic binding protein-like II"/>
    <property type="match status" value="3"/>
</dbReference>
<dbReference type="InterPro" id="IPR001828">
    <property type="entry name" value="ANF_lig-bd_rcpt"/>
</dbReference>
<name>A0A075G908_9EURY</name>
<dbReference type="SUPFAM" id="SSF53822">
    <property type="entry name" value="Periplasmic binding protein-like I"/>
    <property type="match status" value="2"/>
</dbReference>
<sequence>MMLTLSMLAAAFAGCLGGDDEEPEPEAVMGCMDATANNYNADATEDDGSCTFDAVDVEGCMDEAANNYNADATVDSDPTSCTYDPVWSITLAPDMGPVWVESGWDPIIPNLNAGEMCDAIISAMTKTEARDQVVDFTRAYYTSSQGVIGAAGSASISDVSELNAAGTIIGVQSGTTSDLYANENLADATTTAYEDFPSVIAALNNGDVHYAMGDAPVLSLEGDLMVTFSDENFGLAVREDSGELLAALDVAIGAVVASGEYDAIYGAWFDGAVTLADDTTADTATTYPTPSEGSTLTSALESGDLKLCTDPFYPPFESYDADGNVEGFDADMADAIVDEIAAHYMGTDNPMFQAPVDTSIKIGFLNPISGPISQFAPPFTFAAAEAIADLNAAGGDFSLVELDSGCDGTVAGAAAQTLVDSGVVAVAGAACSGASMGANAVLSAAGIPMVSYASTSPALSDAVAHPHFFRVVPSDAIQGQAMNDMVAASGVSNIGLIHMINAYGAGLADSFVSNWGGEEFLCTKIGYDETTTSDYSGIVQGVIDAGCDSVVLVSYSADGAMIVETMAYMGLSVPTFGADGIAGEAALNDYTEPAAANGLQVTKPRAASGAGDFGDRCAADDVCSTGIFQSEAYDAVMMIGHAASMDGGNDMSMHLNMVGDDYEGASGSHTFLDNGDVGGAGYDVCTFHHVPTYGDYFNCDMMWTATDGLAAVPWAGATVKIGYLNPITGPIAVYAPGFTASAYIGLGLANTIAYNQGVQFELVMADSGCSGDVAATGAQTLVDAGVVGVVGAACSGATMGANAVLSAAGIPMISYASTSPALSDAETHPHFFRVVPSDALQGQAVDAVVDAHGGTDVALLHMNNAYGSGLADSFSGSYGADNLCAQIGYEDTLTDFSSQVQSIMDAGCDTVVMVSYAADGAAIIEELAAQSFAGQIIGTDGIAETGIAVDMTDQSLLDGIIATKPASATPSEVSLTFQYLCSMNADCAGGIFTAESFDAVTIMAFAAFTMMANPGITMSQAIAGTGSSWAGASGDITFMENGDVPGAGYCVGTFTATADTVSYDCTQHWDPTNGLS</sequence>
<dbReference type="InterPro" id="IPR001638">
    <property type="entry name" value="Solute-binding_3/MltF_N"/>
</dbReference>
<feature type="domain" description="Solute-binding protein family 3/N-terminal" evidence="7">
    <location>
        <begin position="67"/>
        <end position="272"/>
    </location>
</feature>
<comment type="subcellular location">
    <subcellularLocation>
        <location evidence="1">Membrane</location>
        <topology evidence="1">Multi-pass membrane protein</topology>
    </subcellularLocation>
</comment>
<evidence type="ECO:0000256" key="5">
    <source>
        <dbReference type="ARBA" id="ARBA00023170"/>
    </source>
</evidence>
<evidence type="ECO:0000256" key="2">
    <source>
        <dbReference type="ARBA" id="ARBA00022692"/>
    </source>
</evidence>
<keyword evidence="4" id="KW-0472">Membrane</keyword>
<dbReference type="InterPro" id="IPR028082">
    <property type="entry name" value="Peripla_BP_I"/>
</dbReference>
<dbReference type="EMBL" id="KF900592">
    <property type="protein sequence ID" value="AIF00476.1"/>
    <property type="molecule type" value="Genomic_DNA"/>
</dbReference>
<evidence type="ECO:0000313" key="8">
    <source>
        <dbReference type="EMBL" id="AIF00476.1"/>
    </source>
</evidence>
<proteinExistence type="predicted"/>
<reference evidence="8" key="1">
    <citation type="journal article" date="2014" name="Genome Biol. Evol.">
        <title>Pangenome evidence for extensive interdomain horizontal transfer affecting lineage core and shell genes in uncultured planktonic thaumarchaeota and euryarchaeota.</title>
        <authorList>
            <person name="Deschamps P."/>
            <person name="Zivanovic Y."/>
            <person name="Moreira D."/>
            <person name="Rodriguez-Valera F."/>
            <person name="Lopez-Garcia P."/>
        </authorList>
    </citation>
    <scope>NUCLEOTIDE SEQUENCE</scope>
</reference>
<keyword evidence="6" id="KW-0325">Glycoprotein</keyword>
<dbReference type="GO" id="GO:0016020">
    <property type="term" value="C:membrane"/>
    <property type="evidence" value="ECO:0007669"/>
    <property type="project" value="UniProtKB-SubCell"/>
</dbReference>
<evidence type="ECO:0000256" key="3">
    <source>
        <dbReference type="ARBA" id="ARBA00022989"/>
    </source>
</evidence>
<keyword evidence="5" id="KW-0675">Receptor</keyword>
<dbReference type="GO" id="GO:0004930">
    <property type="term" value="F:G protein-coupled receptor activity"/>
    <property type="evidence" value="ECO:0007669"/>
    <property type="project" value="InterPro"/>
</dbReference>
<dbReference type="AlphaFoldDB" id="A0A075G908"/>
<evidence type="ECO:0000256" key="4">
    <source>
        <dbReference type="ARBA" id="ARBA00023136"/>
    </source>
</evidence>
<accession>A0A075G908</accession>
<dbReference type="InterPro" id="IPR051010">
    <property type="entry name" value="BCAA_transport"/>
</dbReference>
<protein>
    <submittedName>
        <fullName evidence="8">ABC branched amino acid transporter family, periplasmic substrate-binding protein (LivK)</fullName>
    </submittedName>
</protein>
<evidence type="ECO:0000256" key="1">
    <source>
        <dbReference type="ARBA" id="ARBA00004141"/>
    </source>
</evidence>
<dbReference type="PANTHER" id="PTHR30483">
    <property type="entry name" value="LEUCINE-SPECIFIC-BINDING PROTEIN"/>
    <property type="match status" value="1"/>
</dbReference>
<gene>
    <name evidence="8" type="primary">livK</name>
</gene>
<dbReference type="Pfam" id="PF00497">
    <property type="entry name" value="SBP_bac_3"/>
    <property type="match status" value="1"/>
</dbReference>
<dbReference type="PANTHER" id="PTHR30483:SF6">
    <property type="entry name" value="PERIPLASMIC BINDING PROTEIN OF ABC TRANSPORTER FOR NATURAL AMINO ACIDS"/>
    <property type="match status" value="1"/>
</dbReference>
<evidence type="ECO:0000256" key="6">
    <source>
        <dbReference type="ARBA" id="ARBA00023180"/>
    </source>
</evidence>
<dbReference type="Gene3D" id="3.40.50.2300">
    <property type="match status" value="4"/>
</dbReference>
<evidence type="ECO:0000259" key="7">
    <source>
        <dbReference type="SMART" id="SM00062"/>
    </source>
</evidence>
<dbReference type="InterPro" id="IPR000337">
    <property type="entry name" value="GPCR_3"/>
</dbReference>
<keyword evidence="2" id="KW-0812">Transmembrane</keyword>
<dbReference type="PRINTS" id="PR00248">
    <property type="entry name" value="GPCRMGR"/>
</dbReference>
<organism evidence="8">
    <name type="scientific">uncultured marine group II/III euryarchaeote KM3_133_F10</name>
    <dbReference type="NCBI Taxonomy" id="1457864"/>
    <lineage>
        <taxon>Archaea</taxon>
        <taxon>Methanobacteriati</taxon>
        <taxon>Methanobacteriota</taxon>
        <taxon>environmental samples</taxon>
    </lineage>
</organism>
<dbReference type="SUPFAM" id="SSF53850">
    <property type="entry name" value="Periplasmic binding protein-like II"/>
    <property type="match status" value="2"/>
</dbReference>
<dbReference type="SMART" id="SM00062">
    <property type="entry name" value="PBPb"/>
    <property type="match status" value="1"/>
</dbReference>